<name>A0A6A6GXN3_VIRVR</name>
<feature type="compositionally biased region" description="Basic and acidic residues" evidence="1">
    <location>
        <begin position="507"/>
        <end position="528"/>
    </location>
</feature>
<feature type="region of interest" description="Disordered" evidence="1">
    <location>
        <begin position="157"/>
        <end position="240"/>
    </location>
</feature>
<evidence type="ECO:0000256" key="1">
    <source>
        <dbReference type="SAM" id="MobiDB-lite"/>
    </source>
</evidence>
<feature type="compositionally biased region" description="Acidic residues" evidence="1">
    <location>
        <begin position="330"/>
        <end position="339"/>
    </location>
</feature>
<protein>
    <submittedName>
        <fullName evidence="2">Uncharacterized protein</fullName>
    </submittedName>
</protein>
<organism evidence="2 3">
    <name type="scientific">Viridothelium virens</name>
    <name type="common">Speckled blister lichen</name>
    <name type="synonym">Trypethelium virens</name>
    <dbReference type="NCBI Taxonomy" id="1048519"/>
    <lineage>
        <taxon>Eukaryota</taxon>
        <taxon>Fungi</taxon>
        <taxon>Dikarya</taxon>
        <taxon>Ascomycota</taxon>
        <taxon>Pezizomycotina</taxon>
        <taxon>Dothideomycetes</taxon>
        <taxon>Dothideomycetes incertae sedis</taxon>
        <taxon>Trypetheliales</taxon>
        <taxon>Trypetheliaceae</taxon>
        <taxon>Viridothelium</taxon>
    </lineage>
</organism>
<evidence type="ECO:0000313" key="2">
    <source>
        <dbReference type="EMBL" id="KAF2230482.1"/>
    </source>
</evidence>
<feature type="region of interest" description="Disordered" evidence="1">
    <location>
        <begin position="327"/>
        <end position="365"/>
    </location>
</feature>
<feature type="region of interest" description="Disordered" evidence="1">
    <location>
        <begin position="460"/>
        <end position="528"/>
    </location>
</feature>
<proteinExistence type="predicted"/>
<feature type="compositionally biased region" description="Acidic residues" evidence="1">
    <location>
        <begin position="353"/>
        <end position="362"/>
    </location>
</feature>
<feature type="compositionally biased region" description="Low complexity" evidence="1">
    <location>
        <begin position="119"/>
        <end position="128"/>
    </location>
</feature>
<dbReference type="Proteomes" id="UP000800092">
    <property type="component" value="Unassembled WGS sequence"/>
</dbReference>
<sequence>MAMKRESSLSFAILEDPAAGLPTPDSDIDQSFDELITRSIPVGGNNDSIYPAETHREPVKEQEEHSDSENQPPDRSSDVSFNPPSSDSTFSPAPPSEYSAISDHGEHPQAQSSPSRRISAMTMSSISEMESEDRYPIQYTPIRNRALFRSPNTAVDAMRIETSTKNRSATVRRREERARGESGLHGSPPAYRSSPQQASPGLRNSPRASERGSPRSVKSVRGARSPRPTIGTASQDPAPAVKQQLGPLVLLHSTVLQSAEPEFSDALLSEVLPSKVLNTYKASRATLMQKIGPVVRQRGILLRHPRNDFNELLERILTTLGLENTAEVLSDGESDDPDPEQERKKCGQKCDSSEESEDDQDSDGTVCETYCPTPQLSRRPGESARICSTCGRPRQFLRVRDNALSNRYDVKVYAANGLIGTQVWEAVWQEMERVDVEINVALPEKWRRVLNEKAREIEEDEENEELMNDLLGKDDCNEEEKDLSVSADRNPSRKYSDLSQGLKPRKRVQESQQDRAETKTGQVTREEMHSTIGPDMRSVERVCTVKRSVSCENLFQMFQNPAQTPRSQESPSDVPLSDLVKNYLWLLAQDSRNIALFALVLAAAVLLASRAANSPEQIGITQDRLADYSLVPPAMEVTALSSLKPAEEEIVETLKEQVTKISSALTSNAAVESSATSLSPGEQPTIEPPKTEILPQDAYPDHEDLLPEPLEPPEPRFPFDNPTTGRMDQSMAELSLPLPVCCLGEAVAVREEEPDEEEAGVLEDAD</sequence>
<feature type="region of interest" description="Disordered" evidence="1">
    <location>
        <begin position="1"/>
        <end position="139"/>
    </location>
</feature>
<feature type="compositionally biased region" description="Polar residues" evidence="1">
    <location>
        <begin position="671"/>
        <end position="682"/>
    </location>
</feature>
<dbReference type="AlphaFoldDB" id="A0A6A6GXN3"/>
<feature type="compositionally biased region" description="Basic and acidic residues" evidence="1">
    <location>
        <begin position="53"/>
        <end position="68"/>
    </location>
</feature>
<dbReference type="OrthoDB" id="5369448at2759"/>
<accession>A0A6A6GXN3</accession>
<reference evidence="2" key="1">
    <citation type="journal article" date="2020" name="Stud. Mycol.">
        <title>101 Dothideomycetes genomes: a test case for predicting lifestyles and emergence of pathogens.</title>
        <authorList>
            <person name="Haridas S."/>
            <person name="Albert R."/>
            <person name="Binder M."/>
            <person name="Bloem J."/>
            <person name="Labutti K."/>
            <person name="Salamov A."/>
            <person name="Andreopoulos B."/>
            <person name="Baker S."/>
            <person name="Barry K."/>
            <person name="Bills G."/>
            <person name="Bluhm B."/>
            <person name="Cannon C."/>
            <person name="Castanera R."/>
            <person name="Culley D."/>
            <person name="Daum C."/>
            <person name="Ezra D."/>
            <person name="Gonzalez J."/>
            <person name="Henrissat B."/>
            <person name="Kuo A."/>
            <person name="Liang C."/>
            <person name="Lipzen A."/>
            <person name="Lutzoni F."/>
            <person name="Magnuson J."/>
            <person name="Mondo S."/>
            <person name="Nolan M."/>
            <person name="Ohm R."/>
            <person name="Pangilinan J."/>
            <person name="Park H.-J."/>
            <person name="Ramirez L."/>
            <person name="Alfaro M."/>
            <person name="Sun H."/>
            <person name="Tritt A."/>
            <person name="Yoshinaga Y."/>
            <person name="Zwiers L.-H."/>
            <person name="Turgeon B."/>
            <person name="Goodwin S."/>
            <person name="Spatafora J."/>
            <person name="Crous P."/>
            <person name="Grigoriev I."/>
        </authorList>
    </citation>
    <scope>NUCLEOTIDE SEQUENCE</scope>
    <source>
        <strain evidence="2">Tuck. ex Michener</strain>
    </source>
</reference>
<evidence type="ECO:0000313" key="3">
    <source>
        <dbReference type="Proteomes" id="UP000800092"/>
    </source>
</evidence>
<gene>
    <name evidence="2" type="ORF">EV356DRAFT_509029</name>
</gene>
<feature type="compositionally biased region" description="Basic and acidic residues" evidence="1">
    <location>
        <begin position="172"/>
        <end position="182"/>
    </location>
</feature>
<dbReference type="EMBL" id="ML991841">
    <property type="protein sequence ID" value="KAF2230482.1"/>
    <property type="molecule type" value="Genomic_DNA"/>
</dbReference>
<feature type="region of interest" description="Disordered" evidence="1">
    <location>
        <begin position="671"/>
        <end position="727"/>
    </location>
</feature>
<keyword evidence="3" id="KW-1185">Reference proteome</keyword>
<feature type="compositionally biased region" description="Polar residues" evidence="1">
    <location>
        <begin position="69"/>
        <end position="91"/>
    </location>
</feature>